<comment type="caution">
    <text evidence="1">The sequence shown here is derived from an EMBL/GenBank/DDBJ whole genome shotgun (WGS) entry which is preliminary data.</text>
</comment>
<dbReference type="Proteomes" id="UP000037175">
    <property type="component" value="Unassembled WGS sequence"/>
</dbReference>
<dbReference type="AlphaFoldDB" id="A0A0L6W3X3"/>
<sequence length="229" mass="26212">MVNCEKCRNYETEKCIYCEHFDRDLDDYYEPDEELAQREEELQKAQLEACVVGTMETDVPAELADTIARLTQFTDRKHFRFPAVYCGQDELIATDGVTLVRVRQHVPAQLIDKYVLETGPGTVKLAKHYPDNIIPKCHEFLNIGKSNTKFVVKYDEIFNKASLGWGHIELTFADLTIAFDKDRLLKALSLLDGCQSIKVYWPAENIQAVLFEAGNTEVEVLVMPVRTRS</sequence>
<reference evidence="2" key="1">
    <citation type="submission" date="2015-07" db="EMBL/GenBank/DDBJ databases">
        <title>Complete Genome of Thermincola ferriacetica strain Z-0001T.</title>
        <authorList>
            <person name="Lusk B."/>
            <person name="Badalamenti J.P."/>
            <person name="Parameswaran P."/>
            <person name="Bond D.R."/>
            <person name="Torres C.I."/>
        </authorList>
    </citation>
    <scope>NUCLEOTIDE SEQUENCE [LARGE SCALE GENOMIC DNA]</scope>
    <source>
        <strain evidence="2">Z-0001</strain>
    </source>
</reference>
<keyword evidence="2" id="KW-1185">Reference proteome</keyword>
<evidence type="ECO:0000313" key="1">
    <source>
        <dbReference type="EMBL" id="KNZ70282.1"/>
    </source>
</evidence>
<dbReference type="EMBL" id="LGTE01000004">
    <property type="protein sequence ID" value="KNZ70282.1"/>
    <property type="molecule type" value="Genomic_DNA"/>
</dbReference>
<accession>A0A0L6W3X3</accession>
<gene>
    <name evidence="1" type="ORF">Tfer_0842</name>
</gene>
<organism evidence="1 2">
    <name type="scientific">Thermincola ferriacetica</name>
    <dbReference type="NCBI Taxonomy" id="281456"/>
    <lineage>
        <taxon>Bacteria</taxon>
        <taxon>Bacillati</taxon>
        <taxon>Bacillota</taxon>
        <taxon>Clostridia</taxon>
        <taxon>Eubacteriales</taxon>
        <taxon>Thermincolaceae</taxon>
        <taxon>Thermincola</taxon>
    </lineage>
</organism>
<proteinExistence type="predicted"/>
<name>A0A0L6W3X3_9FIRM</name>
<dbReference type="RefSeq" id="WP_052216997.1">
    <property type="nucleotide sequence ID" value="NZ_LGTE01000004.1"/>
</dbReference>
<evidence type="ECO:0000313" key="2">
    <source>
        <dbReference type="Proteomes" id="UP000037175"/>
    </source>
</evidence>
<protein>
    <submittedName>
        <fullName evidence="1">Uncharacterized protein</fullName>
    </submittedName>
</protein>